<keyword evidence="3" id="KW-1185">Reference proteome</keyword>
<comment type="caution">
    <text evidence="2">The sequence shown here is derived from an EMBL/GenBank/DDBJ whole genome shotgun (WGS) entry which is preliminary data.</text>
</comment>
<dbReference type="InterPro" id="IPR052155">
    <property type="entry name" value="Biofilm_reg_signaling"/>
</dbReference>
<dbReference type="PANTHER" id="PTHR44757:SF2">
    <property type="entry name" value="BIOFILM ARCHITECTURE MAINTENANCE PROTEIN MBAA"/>
    <property type="match status" value="1"/>
</dbReference>
<gene>
    <name evidence="2" type="ORF">ADUPG1_004001</name>
</gene>
<name>A0ABQ5JR20_9EUKA</name>
<feature type="non-terminal residue" evidence="2">
    <location>
        <position position="80"/>
    </location>
</feature>
<evidence type="ECO:0000259" key="1">
    <source>
        <dbReference type="PROSITE" id="PS50883"/>
    </source>
</evidence>
<feature type="domain" description="EAL" evidence="1">
    <location>
        <begin position="1"/>
        <end position="80"/>
    </location>
</feature>
<proteinExistence type="predicted"/>
<dbReference type="SUPFAM" id="SSF141868">
    <property type="entry name" value="EAL domain-like"/>
    <property type="match status" value="1"/>
</dbReference>
<protein>
    <submittedName>
        <fullName evidence="2">EAL domain-containing protein</fullName>
    </submittedName>
</protein>
<dbReference type="PROSITE" id="PS50883">
    <property type="entry name" value="EAL"/>
    <property type="match status" value="1"/>
</dbReference>
<dbReference type="PANTHER" id="PTHR44757">
    <property type="entry name" value="DIGUANYLATE CYCLASE DGCP"/>
    <property type="match status" value="1"/>
</dbReference>
<accession>A0ABQ5JR20</accession>
<dbReference type="Gene3D" id="3.20.20.450">
    <property type="entry name" value="EAL domain"/>
    <property type="match status" value="1"/>
</dbReference>
<dbReference type="EMBL" id="BQXS01005685">
    <property type="protein sequence ID" value="GKT13869.1"/>
    <property type="molecule type" value="Genomic_DNA"/>
</dbReference>
<dbReference type="InterPro" id="IPR035919">
    <property type="entry name" value="EAL_sf"/>
</dbReference>
<dbReference type="Proteomes" id="UP001057375">
    <property type="component" value="Unassembled WGS sequence"/>
</dbReference>
<evidence type="ECO:0000313" key="2">
    <source>
        <dbReference type="EMBL" id="GKT13869.1"/>
    </source>
</evidence>
<reference evidence="2" key="1">
    <citation type="submission" date="2022-03" db="EMBL/GenBank/DDBJ databases">
        <title>Draft genome sequence of Aduncisulcus paluster, a free-living microaerophilic Fornicata.</title>
        <authorList>
            <person name="Yuyama I."/>
            <person name="Kume K."/>
            <person name="Tamura T."/>
            <person name="Inagaki Y."/>
            <person name="Hashimoto T."/>
        </authorList>
    </citation>
    <scope>NUCLEOTIDE SEQUENCE</scope>
    <source>
        <strain evidence="2">NY0171</strain>
    </source>
</reference>
<dbReference type="InterPro" id="IPR001633">
    <property type="entry name" value="EAL_dom"/>
</dbReference>
<organism evidence="2 3">
    <name type="scientific">Aduncisulcus paluster</name>
    <dbReference type="NCBI Taxonomy" id="2918883"/>
    <lineage>
        <taxon>Eukaryota</taxon>
        <taxon>Metamonada</taxon>
        <taxon>Carpediemonas-like organisms</taxon>
        <taxon>Aduncisulcus</taxon>
    </lineage>
</organism>
<dbReference type="CDD" id="cd01948">
    <property type="entry name" value="EAL"/>
    <property type="match status" value="1"/>
</dbReference>
<dbReference type="Pfam" id="PF00563">
    <property type="entry name" value="EAL"/>
    <property type="match status" value="1"/>
</dbReference>
<evidence type="ECO:0000313" key="3">
    <source>
        <dbReference type="Proteomes" id="UP001057375"/>
    </source>
</evidence>
<sequence length="80" mass="9007">MAGFEALVRWNHPERGFLTPDQIIPVAEETGLIVELDRTILFEACKFMSSWISLYPNAKDLFLTVNLSPSQLSKPELAEA</sequence>